<dbReference type="AlphaFoldDB" id="A0A0E2D3N5"/>
<accession>A0A0E2D3N5</accession>
<protein>
    <submittedName>
        <fullName evidence="1">Uncharacterized protein</fullName>
    </submittedName>
</protein>
<dbReference type="Proteomes" id="UP000001340">
    <property type="component" value="Unassembled WGS sequence"/>
</dbReference>
<reference evidence="1 2" key="1">
    <citation type="submission" date="2012-10" db="EMBL/GenBank/DDBJ databases">
        <authorList>
            <person name="Harkins D.M."/>
            <person name="Durkin A.S."/>
            <person name="Brinkac L.M."/>
            <person name="Haft D.H."/>
            <person name="Selengut J.D."/>
            <person name="Sanka R."/>
            <person name="DePew J."/>
            <person name="Purushe J."/>
            <person name="Chanthongthip A."/>
            <person name="Lattana O."/>
            <person name="Phetsouvanh R."/>
            <person name="Newton P.N."/>
            <person name="Vinetz J.M."/>
            <person name="Sutton G.G."/>
            <person name="Nierman W.C."/>
            <person name="Fouts D.E."/>
        </authorList>
    </citation>
    <scope>NUCLEOTIDE SEQUENCE [LARGE SCALE GENOMIC DNA]</scope>
    <source>
        <strain evidence="1 2">UI 12758</strain>
    </source>
</reference>
<gene>
    <name evidence="1" type="ORF">LEP1GSC105_0579</name>
</gene>
<evidence type="ECO:0000313" key="1">
    <source>
        <dbReference type="EMBL" id="EKR54199.1"/>
    </source>
</evidence>
<organism evidence="1 2">
    <name type="scientific">Leptospira interrogans str. UI 12758</name>
    <dbReference type="NCBI Taxonomy" id="1049938"/>
    <lineage>
        <taxon>Bacteria</taxon>
        <taxon>Pseudomonadati</taxon>
        <taxon>Spirochaetota</taxon>
        <taxon>Spirochaetia</taxon>
        <taxon>Leptospirales</taxon>
        <taxon>Leptospiraceae</taxon>
        <taxon>Leptospira</taxon>
    </lineage>
</organism>
<proteinExistence type="predicted"/>
<name>A0A0E2D3N5_LEPIR</name>
<comment type="caution">
    <text evidence="1">The sequence shown here is derived from an EMBL/GenBank/DDBJ whole genome shotgun (WGS) entry which is preliminary data.</text>
</comment>
<evidence type="ECO:0000313" key="2">
    <source>
        <dbReference type="Proteomes" id="UP000001340"/>
    </source>
</evidence>
<dbReference type="EMBL" id="AHNR02000054">
    <property type="protein sequence ID" value="EKR54199.1"/>
    <property type="molecule type" value="Genomic_DNA"/>
</dbReference>
<sequence length="40" mass="4720">MILFEFLKVGNSKSIFNLMIHKTASRYKKLFSLRSIKQSN</sequence>